<feature type="signal peptide" evidence="3">
    <location>
        <begin position="1"/>
        <end position="44"/>
    </location>
</feature>
<evidence type="ECO:0000313" key="5">
    <source>
        <dbReference type="EMBL" id="KAG2486807.1"/>
    </source>
</evidence>
<evidence type="ECO:0000256" key="2">
    <source>
        <dbReference type="ARBA" id="ARBA00022679"/>
    </source>
</evidence>
<dbReference type="InterPro" id="IPR051091">
    <property type="entry name" value="O-Glucosyltr/Glycosyltrsf_90"/>
</dbReference>
<gene>
    <name evidence="5" type="ORF">HYH03_014490</name>
</gene>
<dbReference type="PANTHER" id="PTHR12203">
    <property type="entry name" value="KDEL LYS-ASP-GLU-LEU CONTAINING - RELATED"/>
    <property type="match status" value="1"/>
</dbReference>
<dbReference type="SMART" id="SM00672">
    <property type="entry name" value="CAP10"/>
    <property type="match status" value="1"/>
</dbReference>
<dbReference type="GO" id="GO:0016740">
    <property type="term" value="F:transferase activity"/>
    <property type="evidence" value="ECO:0007669"/>
    <property type="project" value="UniProtKB-KW"/>
</dbReference>
<dbReference type="PANTHER" id="PTHR12203:SF35">
    <property type="entry name" value="PROTEIN O-GLUCOSYLTRANSFERASE 1"/>
    <property type="match status" value="1"/>
</dbReference>
<protein>
    <recommendedName>
        <fullName evidence="4">Glycosyl transferase CAP10 domain-containing protein</fullName>
    </recommendedName>
</protein>
<feature type="chain" id="PRO_5032973527" description="Glycosyl transferase CAP10 domain-containing protein" evidence="3">
    <location>
        <begin position="45"/>
        <end position="457"/>
    </location>
</feature>
<keyword evidence="6" id="KW-1185">Reference proteome</keyword>
<accession>A0A836BS59</accession>
<keyword evidence="2" id="KW-0808">Transferase</keyword>
<dbReference type="Pfam" id="PF05686">
    <property type="entry name" value="Glyco_transf_90"/>
    <property type="match status" value="1"/>
</dbReference>
<comment type="similarity">
    <text evidence="1">Belongs to the glycosyltransferase 90 family.</text>
</comment>
<dbReference type="AlphaFoldDB" id="A0A836BS59"/>
<feature type="domain" description="Glycosyl transferase CAP10" evidence="4">
    <location>
        <begin position="187"/>
        <end position="443"/>
    </location>
</feature>
<dbReference type="OrthoDB" id="541052at2759"/>
<evidence type="ECO:0000259" key="4">
    <source>
        <dbReference type="SMART" id="SM00672"/>
    </source>
</evidence>
<evidence type="ECO:0000256" key="3">
    <source>
        <dbReference type="SAM" id="SignalP"/>
    </source>
</evidence>
<dbReference type="Proteomes" id="UP000612055">
    <property type="component" value="Unassembled WGS sequence"/>
</dbReference>
<sequence>MVSELLSRSSGAGAWASVAFPRHRPHALLLVFAVLAASLMPAWSQGRPPPPPQPESPGLQWLREHYPDHAWNLTIQRFNRTQDLWRKRKGPYAYNMTDQAEILDENLALDLAPWRRRRSHLSVQALLDYARSLPRRGTVRLVLIKDGRLGFPLESGAGRSACEKPCDPVLRDLLSDLRSWVASEPSHWPDVLFLLNAGDMSMCQKPSGPSVWQRRRNLYRGPCPVPVFSLIKEWGQYKDEDILVPPTSVMSPDLVYFPWDAKIDKAVFRGRSFCTISNYPYAEVCSRKHLAYLSETSPGWAARVDVGLMGQGADVSVDGHVLRPRGFLGVDELARFRFTLALDGITASYRLALLLSLNSVVLKQQSPFIEWYYRSLVPGLHYVPFWEQSAEDLLPALEALRGMDDYMKGIAGNGQDFAYRFLTPAARKYYWRAALYEYRKLFDGMGRYIDQQSLPKD</sequence>
<dbReference type="InterPro" id="IPR006598">
    <property type="entry name" value="CAP10"/>
</dbReference>
<evidence type="ECO:0000256" key="1">
    <source>
        <dbReference type="ARBA" id="ARBA00010118"/>
    </source>
</evidence>
<name>A0A836BS59_9CHLO</name>
<proteinExistence type="inferred from homology"/>
<dbReference type="EMBL" id="JAEHOE010000106">
    <property type="protein sequence ID" value="KAG2486807.1"/>
    <property type="molecule type" value="Genomic_DNA"/>
</dbReference>
<keyword evidence="3" id="KW-0732">Signal</keyword>
<comment type="caution">
    <text evidence="5">The sequence shown here is derived from an EMBL/GenBank/DDBJ whole genome shotgun (WGS) entry which is preliminary data.</text>
</comment>
<evidence type="ECO:0000313" key="6">
    <source>
        <dbReference type="Proteomes" id="UP000612055"/>
    </source>
</evidence>
<reference evidence="5" key="1">
    <citation type="journal article" date="2020" name="bioRxiv">
        <title>Comparative genomics of Chlamydomonas.</title>
        <authorList>
            <person name="Craig R.J."/>
            <person name="Hasan A.R."/>
            <person name="Ness R.W."/>
            <person name="Keightley P.D."/>
        </authorList>
    </citation>
    <scope>NUCLEOTIDE SEQUENCE</scope>
    <source>
        <strain evidence="5">CCAP 11/70</strain>
    </source>
</reference>
<organism evidence="5 6">
    <name type="scientific">Edaphochlamys debaryana</name>
    <dbReference type="NCBI Taxonomy" id="47281"/>
    <lineage>
        <taxon>Eukaryota</taxon>
        <taxon>Viridiplantae</taxon>
        <taxon>Chlorophyta</taxon>
        <taxon>core chlorophytes</taxon>
        <taxon>Chlorophyceae</taxon>
        <taxon>CS clade</taxon>
        <taxon>Chlamydomonadales</taxon>
        <taxon>Chlamydomonadales incertae sedis</taxon>
        <taxon>Edaphochlamys</taxon>
    </lineage>
</organism>